<evidence type="ECO:0000256" key="1">
    <source>
        <dbReference type="SAM" id="SignalP"/>
    </source>
</evidence>
<dbReference type="Proteomes" id="UP000587760">
    <property type="component" value="Unassembled WGS sequence"/>
</dbReference>
<feature type="domain" description="DUF2147" evidence="2">
    <location>
        <begin position="25"/>
        <end position="140"/>
    </location>
</feature>
<gene>
    <name evidence="3" type="ORF">HNR50_004155</name>
</gene>
<dbReference type="InterPro" id="IPR019223">
    <property type="entry name" value="DUF2147"/>
</dbReference>
<feature type="signal peptide" evidence="1">
    <location>
        <begin position="1"/>
        <end position="19"/>
    </location>
</feature>
<proteinExistence type="predicted"/>
<dbReference type="AlphaFoldDB" id="A0A841RFU2"/>
<name>A0A841RFU2_9SPIO</name>
<protein>
    <submittedName>
        <fullName evidence="3">Uncharacterized protein (DUF2147 family)</fullName>
    </submittedName>
</protein>
<evidence type="ECO:0000313" key="4">
    <source>
        <dbReference type="Proteomes" id="UP000587760"/>
    </source>
</evidence>
<dbReference type="EMBL" id="JACHGJ010000012">
    <property type="protein sequence ID" value="MBB6482456.1"/>
    <property type="molecule type" value="Genomic_DNA"/>
</dbReference>
<evidence type="ECO:0000313" key="3">
    <source>
        <dbReference type="EMBL" id="MBB6482456.1"/>
    </source>
</evidence>
<feature type="chain" id="PRO_5032690659" evidence="1">
    <location>
        <begin position="20"/>
        <end position="167"/>
    </location>
</feature>
<dbReference type="Gene3D" id="2.40.128.520">
    <property type="match status" value="1"/>
</dbReference>
<sequence length="167" mass="18793">MKKAVLLTFFLLAGMILFAAEPITGLWKSVDDNTGLPKSISLIYERDGLVYGRILATFDEQGKMLDSIMNPVEKAVNVAGEPYYSGLDFIWEMEDRGRRWSRGKIMDPEPAKIYSCDMWIKDGNLIVRGKIGPFGRNQEWLPASLERDLPAGFVLPRTLVPSIPQAK</sequence>
<reference evidence="3 4" key="1">
    <citation type="submission" date="2020-08" db="EMBL/GenBank/DDBJ databases">
        <title>Genomic Encyclopedia of Type Strains, Phase IV (KMG-IV): sequencing the most valuable type-strain genomes for metagenomic binning, comparative biology and taxonomic classification.</title>
        <authorList>
            <person name="Goeker M."/>
        </authorList>
    </citation>
    <scope>NUCLEOTIDE SEQUENCE [LARGE SCALE GENOMIC DNA]</scope>
    <source>
        <strain evidence="3 4">DSM 2461</strain>
    </source>
</reference>
<accession>A0A841RFU2</accession>
<comment type="caution">
    <text evidence="3">The sequence shown here is derived from an EMBL/GenBank/DDBJ whole genome shotgun (WGS) entry which is preliminary data.</text>
</comment>
<keyword evidence="4" id="KW-1185">Reference proteome</keyword>
<dbReference type="Pfam" id="PF09917">
    <property type="entry name" value="DUF2147"/>
    <property type="match status" value="1"/>
</dbReference>
<organism evidence="3 4">
    <name type="scientific">Spirochaeta isovalerica</name>
    <dbReference type="NCBI Taxonomy" id="150"/>
    <lineage>
        <taxon>Bacteria</taxon>
        <taxon>Pseudomonadati</taxon>
        <taxon>Spirochaetota</taxon>
        <taxon>Spirochaetia</taxon>
        <taxon>Spirochaetales</taxon>
        <taxon>Spirochaetaceae</taxon>
        <taxon>Spirochaeta</taxon>
    </lineage>
</organism>
<dbReference type="RefSeq" id="WP_184748694.1">
    <property type="nucleotide sequence ID" value="NZ_JACHGJ010000012.1"/>
</dbReference>
<evidence type="ECO:0000259" key="2">
    <source>
        <dbReference type="Pfam" id="PF09917"/>
    </source>
</evidence>
<keyword evidence="1" id="KW-0732">Signal</keyword>